<keyword evidence="12" id="KW-0175">Coiled coil</keyword>
<evidence type="ECO:0000256" key="4">
    <source>
        <dbReference type="ARBA" id="ARBA00022500"/>
    </source>
</evidence>
<evidence type="ECO:0000259" key="15">
    <source>
        <dbReference type="PROSITE" id="PS50885"/>
    </source>
</evidence>
<dbReference type="Gene3D" id="1.10.287.950">
    <property type="entry name" value="Methyl-accepting chemotaxis protein"/>
    <property type="match status" value="1"/>
</dbReference>
<dbReference type="PANTHER" id="PTHR43531">
    <property type="entry name" value="PROTEIN ICFG"/>
    <property type="match status" value="1"/>
</dbReference>
<dbReference type="PROSITE" id="PS50111">
    <property type="entry name" value="CHEMOTAXIS_TRANSDUC_2"/>
    <property type="match status" value="1"/>
</dbReference>
<keyword evidence="9 11" id="KW-0807">Transducer</keyword>
<evidence type="ECO:0000256" key="5">
    <source>
        <dbReference type="ARBA" id="ARBA00022519"/>
    </source>
</evidence>
<feature type="transmembrane region" description="Helical" evidence="13">
    <location>
        <begin position="203"/>
        <end position="222"/>
    </location>
</feature>
<protein>
    <submittedName>
        <fullName evidence="16">Methyl-accepting protein IV</fullName>
    </submittedName>
</protein>
<dbReference type="InterPro" id="IPR004090">
    <property type="entry name" value="Chemotax_Me-accpt_rcpt"/>
</dbReference>
<proteinExistence type="inferred from homology"/>
<dbReference type="InterPro" id="IPR003122">
    <property type="entry name" value="Tar_rcpt_lig-bd"/>
</dbReference>
<evidence type="ECO:0000259" key="14">
    <source>
        <dbReference type="PROSITE" id="PS50111"/>
    </source>
</evidence>
<keyword evidence="6 13" id="KW-0812">Transmembrane</keyword>
<gene>
    <name evidence="16" type="ORF">BN1086_01562</name>
</gene>
<dbReference type="EMBL" id="LK931336">
    <property type="protein sequence ID" value="CDZ83444.1"/>
    <property type="molecule type" value="Genomic_DNA"/>
</dbReference>
<sequence length="529" mass="58196">MNLTQIFRGLIRRFTPRQFGLLTGIFCIIALFSILQVASSLMLSFSVRDAQRNEQRNQQALLQQTKVDEARVALLSASDLLNRAGVYFMQDAATGSEGSWRPLMDEAQQALVQSKTAWDAWLAMAPHKDDGLIESYQRFYSGIQEQADGLSQTNAIDAFFAVPVQAFQTDFNENYARFQQESGRQTEGGRQQLIASLEGLQHLFLFIPFVLVVIALLVWSGMSRWVISPLRRLIAHINILAAGDLSEPMPKVSGFNREVAQLSSRIDAMQQGLRQLVQQVSDATTAMVGNIDQLAQSNKQLYQQSAKQSEELSSVTSHISFLETHVEDNSGFARLANQRATEARQVAAGGDRMMETVNRSMQAIVERSSEMRGIISLIDSVAFQTNILALNAAIEAAHAGEQGRGFAVVAKEVGLLARKSSQSTQNIQELIHHSLQGIEEGSHAVNRLEENLQQVISLVDNLGILLNDISGATLSQGDSIHQMTGQLQALNRAAQETSSLVNTASASSLQLHHESHQLLNAVARFRLSA</sequence>
<keyword evidence="4" id="KW-0145">Chemotaxis</keyword>
<dbReference type="PROSITE" id="PS50885">
    <property type="entry name" value="HAMP"/>
    <property type="match status" value="1"/>
</dbReference>
<dbReference type="SMART" id="SM00319">
    <property type="entry name" value="TarH"/>
    <property type="match status" value="1"/>
</dbReference>
<feature type="domain" description="Methyl-accepting transducer" evidence="14">
    <location>
        <begin position="283"/>
        <end position="512"/>
    </location>
</feature>
<dbReference type="Pfam" id="PF00015">
    <property type="entry name" value="MCPsignal"/>
    <property type="match status" value="1"/>
</dbReference>
<evidence type="ECO:0000256" key="13">
    <source>
        <dbReference type="SAM" id="Phobius"/>
    </source>
</evidence>
<keyword evidence="5" id="KW-0997">Cell inner membrane</keyword>
<dbReference type="Gene3D" id="1.20.120.30">
    <property type="entry name" value="Aspartate receptor, ligand-binding domain"/>
    <property type="match status" value="1"/>
</dbReference>
<comment type="similarity">
    <text evidence="10">Belongs to the methyl-accepting chemotaxis (MCP) protein family.</text>
</comment>
<dbReference type="GO" id="GO:0004888">
    <property type="term" value="F:transmembrane signaling receptor activity"/>
    <property type="evidence" value="ECO:0007669"/>
    <property type="project" value="InterPro"/>
</dbReference>
<evidence type="ECO:0000256" key="1">
    <source>
        <dbReference type="ARBA" id="ARBA00004429"/>
    </source>
</evidence>
<keyword evidence="3" id="KW-0488">Methylation</keyword>
<dbReference type="SUPFAM" id="SSF47170">
    <property type="entry name" value="Aspartate receptor, ligand-binding domain"/>
    <property type="match status" value="1"/>
</dbReference>
<keyword evidence="7 13" id="KW-1133">Transmembrane helix</keyword>
<dbReference type="AlphaFoldDB" id="A0A078LHC0"/>
<dbReference type="PATRIC" id="fig|545.12.peg.1565"/>
<dbReference type="RefSeq" id="WP_200053838.1">
    <property type="nucleotide sequence ID" value="NZ_JADVIE010000007.1"/>
</dbReference>
<comment type="subcellular location">
    <subcellularLocation>
        <location evidence="1">Cell inner membrane</location>
        <topology evidence="1">Multi-pass membrane protein</topology>
    </subcellularLocation>
</comment>
<evidence type="ECO:0000256" key="3">
    <source>
        <dbReference type="ARBA" id="ARBA00022481"/>
    </source>
</evidence>
<dbReference type="SMART" id="SM00304">
    <property type="entry name" value="HAMP"/>
    <property type="match status" value="1"/>
</dbReference>
<dbReference type="Pfam" id="PF02203">
    <property type="entry name" value="TarH"/>
    <property type="match status" value="1"/>
</dbReference>
<evidence type="ECO:0000313" key="16">
    <source>
        <dbReference type="EMBL" id="CDZ83444.1"/>
    </source>
</evidence>
<evidence type="ECO:0000256" key="7">
    <source>
        <dbReference type="ARBA" id="ARBA00022989"/>
    </source>
</evidence>
<dbReference type="InterPro" id="IPR035440">
    <property type="entry name" value="4HB_MCP_dom_sf"/>
</dbReference>
<dbReference type="Pfam" id="PF00672">
    <property type="entry name" value="HAMP"/>
    <property type="match status" value="1"/>
</dbReference>
<evidence type="ECO:0000256" key="12">
    <source>
        <dbReference type="SAM" id="Coils"/>
    </source>
</evidence>
<dbReference type="CDD" id="cd06225">
    <property type="entry name" value="HAMP"/>
    <property type="match status" value="1"/>
</dbReference>
<keyword evidence="8 13" id="KW-0472">Membrane</keyword>
<dbReference type="CDD" id="cd19407">
    <property type="entry name" value="Tar_Tsr_sensor"/>
    <property type="match status" value="1"/>
</dbReference>
<dbReference type="GO" id="GO:0006935">
    <property type="term" value="P:chemotaxis"/>
    <property type="evidence" value="ECO:0007669"/>
    <property type="project" value="UniProtKB-KW"/>
</dbReference>
<dbReference type="PRINTS" id="PR00260">
    <property type="entry name" value="CHEMTRNSDUCR"/>
</dbReference>
<dbReference type="SUPFAM" id="SSF58104">
    <property type="entry name" value="Methyl-accepting chemotaxis protein (MCP) signaling domain"/>
    <property type="match status" value="1"/>
</dbReference>
<evidence type="ECO:0000256" key="9">
    <source>
        <dbReference type="ARBA" id="ARBA00023224"/>
    </source>
</evidence>
<dbReference type="PANTHER" id="PTHR43531:SF14">
    <property type="entry name" value="METHYL-ACCEPTING CHEMOTAXIS PROTEIN I-RELATED"/>
    <property type="match status" value="1"/>
</dbReference>
<evidence type="ECO:0000256" key="8">
    <source>
        <dbReference type="ARBA" id="ARBA00023136"/>
    </source>
</evidence>
<dbReference type="GO" id="GO:0005886">
    <property type="term" value="C:plasma membrane"/>
    <property type="evidence" value="ECO:0007669"/>
    <property type="project" value="UniProtKB-SubCell"/>
</dbReference>
<accession>A0A078LHC0</accession>
<reference evidence="16" key="1">
    <citation type="submission" date="2014-06" db="EMBL/GenBank/DDBJ databases">
        <authorList>
            <person name="Urmite Genomes Urmite Genomes"/>
        </authorList>
    </citation>
    <scope>NUCLEOTIDE SEQUENCE</scope>
</reference>
<dbReference type="InterPro" id="IPR004089">
    <property type="entry name" value="MCPsignal_dom"/>
</dbReference>
<evidence type="ECO:0000256" key="10">
    <source>
        <dbReference type="ARBA" id="ARBA00029447"/>
    </source>
</evidence>
<feature type="transmembrane region" description="Helical" evidence="13">
    <location>
        <begin position="21"/>
        <end position="45"/>
    </location>
</feature>
<dbReference type="GO" id="GO:0007165">
    <property type="term" value="P:signal transduction"/>
    <property type="evidence" value="ECO:0007669"/>
    <property type="project" value="UniProtKB-KW"/>
</dbReference>
<organism evidence="16">
    <name type="scientific">Citrobacter koseri</name>
    <name type="common">Citrobacter diversus</name>
    <dbReference type="NCBI Taxonomy" id="545"/>
    <lineage>
        <taxon>Bacteria</taxon>
        <taxon>Pseudomonadati</taxon>
        <taxon>Pseudomonadota</taxon>
        <taxon>Gammaproteobacteria</taxon>
        <taxon>Enterobacterales</taxon>
        <taxon>Enterobacteriaceae</taxon>
        <taxon>Citrobacter</taxon>
    </lineage>
</organism>
<dbReference type="InterPro" id="IPR003660">
    <property type="entry name" value="HAMP_dom"/>
</dbReference>
<feature type="domain" description="HAMP" evidence="15">
    <location>
        <begin position="224"/>
        <end position="278"/>
    </location>
</feature>
<dbReference type="InterPro" id="IPR051310">
    <property type="entry name" value="MCP_chemotaxis"/>
</dbReference>
<evidence type="ECO:0000256" key="2">
    <source>
        <dbReference type="ARBA" id="ARBA00022475"/>
    </source>
</evidence>
<keyword evidence="2" id="KW-1003">Cell membrane</keyword>
<dbReference type="SMART" id="SM00283">
    <property type="entry name" value="MA"/>
    <property type="match status" value="1"/>
</dbReference>
<evidence type="ECO:0000256" key="6">
    <source>
        <dbReference type="ARBA" id="ARBA00022692"/>
    </source>
</evidence>
<evidence type="ECO:0000256" key="11">
    <source>
        <dbReference type="PROSITE-ProRule" id="PRU00284"/>
    </source>
</evidence>
<name>A0A078LHC0_CITKO</name>
<feature type="coiled-coil region" evidence="12">
    <location>
        <begin position="259"/>
        <end position="311"/>
    </location>
</feature>